<dbReference type="CDD" id="cd24163">
    <property type="entry name" value="RWDD2_C"/>
    <property type="match status" value="1"/>
</dbReference>
<feature type="domain" description="Small nuclear ribonucleoprotein Prp3 C-terminal" evidence="1">
    <location>
        <begin position="182"/>
        <end position="307"/>
    </location>
</feature>
<dbReference type="InterPro" id="IPR017359">
    <property type="entry name" value="Phi-like"/>
</dbReference>
<accession>A0A8H7QPV0</accession>
<dbReference type="Pfam" id="PF06544">
    <property type="entry name" value="Prp3_C"/>
    <property type="match status" value="1"/>
</dbReference>
<dbReference type="Gene3D" id="3.10.110.10">
    <property type="entry name" value="Ubiquitin Conjugating Enzyme"/>
    <property type="match status" value="1"/>
</dbReference>
<dbReference type="PIRSF" id="PIRSF038021">
    <property type="entry name" value="UCP038021_RWDD2"/>
    <property type="match status" value="1"/>
</dbReference>
<dbReference type="InterPro" id="IPR016135">
    <property type="entry name" value="UBQ-conjugating_enzyme/RWD"/>
</dbReference>
<dbReference type="InterPro" id="IPR059181">
    <property type="entry name" value="RWDD2A-B_C"/>
</dbReference>
<evidence type="ECO:0000313" key="2">
    <source>
        <dbReference type="EMBL" id="KAG2195496.1"/>
    </source>
</evidence>
<gene>
    <name evidence="2" type="ORF">INT47_012040</name>
</gene>
<dbReference type="InterPro" id="IPR010541">
    <property type="entry name" value="Prp3_C"/>
</dbReference>
<dbReference type="EMBL" id="JAEPRD010000169">
    <property type="protein sequence ID" value="KAG2195496.1"/>
    <property type="molecule type" value="Genomic_DNA"/>
</dbReference>
<dbReference type="PANTHER" id="PTHR15955:SF10">
    <property type="entry name" value="DUF1115 DOMAIN PROTEIN (AFU_ORTHOLOGUE AFUA_5G14750)"/>
    <property type="match status" value="1"/>
</dbReference>
<evidence type="ECO:0000313" key="3">
    <source>
        <dbReference type="Proteomes" id="UP000603453"/>
    </source>
</evidence>
<protein>
    <recommendedName>
        <fullName evidence="1">Small nuclear ribonucleoprotein Prp3 C-terminal domain-containing protein</fullName>
    </recommendedName>
</protein>
<dbReference type="PANTHER" id="PTHR15955">
    <property type="entry name" value="RWD DOMAIN CONTAINING PROTEIN 2"/>
    <property type="match status" value="1"/>
</dbReference>
<evidence type="ECO:0000259" key="1">
    <source>
        <dbReference type="Pfam" id="PF06544"/>
    </source>
</evidence>
<reference evidence="2" key="1">
    <citation type="submission" date="2020-12" db="EMBL/GenBank/DDBJ databases">
        <title>Metabolic potential, ecology and presence of endohyphal bacteria is reflected in genomic diversity of Mucoromycotina.</title>
        <authorList>
            <person name="Muszewska A."/>
            <person name="Okrasinska A."/>
            <person name="Steczkiewicz K."/>
            <person name="Drgas O."/>
            <person name="Orlowska M."/>
            <person name="Perlinska-Lenart U."/>
            <person name="Aleksandrzak-Piekarczyk T."/>
            <person name="Szatraj K."/>
            <person name="Zielenkiewicz U."/>
            <person name="Pilsyk S."/>
            <person name="Malc E."/>
            <person name="Mieczkowski P."/>
            <person name="Kruszewska J.S."/>
            <person name="Biernat P."/>
            <person name="Pawlowska J."/>
        </authorList>
    </citation>
    <scope>NUCLEOTIDE SEQUENCE</scope>
    <source>
        <strain evidence="2">WA0000017839</strain>
    </source>
</reference>
<sequence length="317" mass="36495">MVDTQPLTDAVNTIDLLQSIYFDQEFEFDTETEATLYKTLQACWESDTWDELPPALPPTLQFTIKAPVELPEEEDILFHLIFQGRISLMNIKDYQLSLPASSNGGWLSRQQHQALLEPFLAMQAEKNNEEEERSTQIIERMQHLQDLAVPLARHYVNEKKAQAVTANLANADNGPLRFLREWIWFPMIYTREKRGDIIDWAPKYGITGVLVPGKPGMMCLEGTEKKVVQFINDIKTISWASIPAGHRKMSSRWKQVVECDNMARLNEQRLFQDMAELKFDIHGPFGNRNSLSLLQAWMQEKGCGEAFDHLFEYDSAP</sequence>
<proteinExistence type="predicted"/>
<dbReference type="AlphaFoldDB" id="A0A8H7QPV0"/>
<dbReference type="OrthoDB" id="432412at2759"/>
<name>A0A8H7QPV0_9FUNG</name>
<comment type="caution">
    <text evidence="2">The sequence shown here is derived from an EMBL/GenBank/DDBJ whole genome shotgun (WGS) entry which is preliminary data.</text>
</comment>
<keyword evidence="3" id="KW-1185">Reference proteome</keyword>
<dbReference type="Proteomes" id="UP000603453">
    <property type="component" value="Unassembled WGS sequence"/>
</dbReference>
<organism evidence="2 3">
    <name type="scientific">Mucor saturninus</name>
    <dbReference type="NCBI Taxonomy" id="64648"/>
    <lineage>
        <taxon>Eukaryota</taxon>
        <taxon>Fungi</taxon>
        <taxon>Fungi incertae sedis</taxon>
        <taxon>Mucoromycota</taxon>
        <taxon>Mucoromycotina</taxon>
        <taxon>Mucoromycetes</taxon>
        <taxon>Mucorales</taxon>
        <taxon>Mucorineae</taxon>
        <taxon>Mucoraceae</taxon>
        <taxon>Mucor</taxon>
    </lineage>
</organism>